<dbReference type="InterPro" id="IPR035093">
    <property type="entry name" value="RelE/ParE_toxin_dom_sf"/>
</dbReference>
<keyword evidence="3" id="KW-1185">Reference proteome</keyword>
<reference evidence="2 3" key="1">
    <citation type="submission" date="2016-10" db="EMBL/GenBank/DDBJ databases">
        <authorList>
            <person name="de Groot N.N."/>
        </authorList>
    </citation>
    <scope>NUCLEOTIDE SEQUENCE [LARGE SCALE GENOMIC DNA]</scope>
    <source>
        <strain evidence="2 3">DSM 23421</strain>
    </source>
</reference>
<dbReference type="Gene3D" id="3.30.2310.20">
    <property type="entry name" value="RelE-like"/>
    <property type="match status" value="1"/>
</dbReference>
<dbReference type="STRING" id="641691.SAMN05421636_1452"/>
<organism evidence="2 3">
    <name type="scientific">Pricia antarctica</name>
    <dbReference type="NCBI Taxonomy" id="641691"/>
    <lineage>
        <taxon>Bacteria</taxon>
        <taxon>Pseudomonadati</taxon>
        <taxon>Bacteroidota</taxon>
        <taxon>Flavobacteriia</taxon>
        <taxon>Flavobacteriales</taxon>
        <taxon>Flavobacteriaceae</taxon>
        <taxon>Pricia</taxon>
    </lineage>
</organism>
<dbReference type="InterPro" id="IPR007712">
    <property type="entry name" value="RelE/ParE_toxin"/>
</dbReference>
<name>A0A1G7JQV9_9FLAO</name>
<evidence type="ECO:0000313" key="3">
    <source>
        <dbReference type="Proteomes" id="UP000199109"/>
    </source>
</evidence>
<keyword evidence="1" id="KW-1277">Toxin-antitoxin system</keyword>
<dbReference type="Pfam" id="PF05016">
    <property type="entry name" value="ParE_toxin"/>
    <property type="match status" value="1"/>
</dbReference>
<accession>A0A1G7JQV9</accession>
<evidence type="ECO:0000256" key="1">
    <source>
        <dbReference type="ARBA" id="ARBA00022649"/>
    </source>
</evidence>
<evidence type="ECO:0000313" key="2">
    <source>
        <dbReference type="EMBL" id="SDF27348.1"/>
    </source>
</evidence>
<dbReference type="AlphaFoldDB" id="A0A1G7JQV9"/>
<dbReference type="EMBL" id="FNAO01000045">
    <property type="protein sequence ID" value="SDF27348.1"/>
    <property type="molecule type" value="Genomic_DNA"/>
</dbReference>
<protein>
    <submittedName>
        <fullName evidence="2">Plasmid stabilization system protein ParE</fullName>
    </submittedName>
</protein>
<proteinExistence type="predicted"/>
<dbReference type="Proteomes" id="UP000199109">
    <property type="component" value="Unassembled WGS sequence"/>
</dbReference>
<sequence>MADFGETQTLEYLAGLKERMQLLADRPDIGRGFLHTRTEKQYLFFRYESHVIYYRKRKSDIFIVRILHSKMLPEKHL</sequence>
<gene>
    <name evidence="2" type="ORF">SAMN05421636_1452</name>
</gene>